<comment type="caution">
    <text evidence="2">The sequence shown here is derived from an EMBL/GenBank/DDBJ whole genome shotgun (WGS) entry which is preliminary data.</text>
</comment>
<keyword evidence="3" id="KW-1185">Reference proteome</keyword>
<dbReference type="Proteomes" id="UP000789524">
    <property type="component" value="Unassembled WGS sequence"/>
</dbReference>
<feature type="region of interest" description="Disordered" evidence="1">
    <location>
        <begin position="1"/>
        <end position="72"/>
    </location>
</feature>
<name>A0A8J2QQY2_9NEOP</name>
<evidence type="ECO:0000313" key="2">
    <source>
        <dbReference type="EMBL" id="CAG9568610.1"/>
    </source>
</evidence>
<proteinExistence type="predicted"/>
<evidence type="ECO:0000256" key="1">
    <source>
        <dbReference type="SAM" id="MobiDB-lite"/>
    </source>
</evidence>
<sequence>MHRKPAIGFGGNCVPPHPPQRAAEPSWSRPGRLTPQPPSVSPAWFETNGETPTSSLQDDEEAKSPPVRPPRT</sequence>
<evidence type="ECO:0000313" key="3">
    <source>
        <dbReference type="Proteomes" id="UP000789524"/>
    </source>
</evidence>
<gene>
    <name evidence="2" type="ORF">DCHRY22_LOCUS8474</name>
</gene>
<dbReference type="EMBL" id="CAKASE010000061">
    <property type="protein sequence ID" value="CAG9568610.1"/>
    <property type="molecule type" value="Genomic_DNA"/>
</dbReference>
<protein>
    <submittedName>
        <fullName evidence="2">(African queen) hypothetical protein</fullName>
    </submittedName>
</protein>
<organism evidence="2 3">
    <name type="scientific">Danaus chrysippus</name>
    <name type="common">African queen</name>
    <dbReference type="NCBI Taxonomy" id="151541"/>
    <lineage>
        <taxon>Eukaryota</taxon>
        <taxon>Metazoa</taxon>
        <taxon>Ecdysozoa</taxon>
        <taxon>Arthropoda</taxon>
        <taxon>Hexapoda</taxon>
        <taxon>Insecta</taxon>
        <taxon>Pterygota</taxon>
        <taxon>Neoptera</taxon>
        <taxon>Endopterygota</taxon>
        <taxon>Lepidoptera</taxon>
        <taxon>Glossata</taxon>
        <taxon>Ditrysia</taxon>
        <taxon>Papilionoidea</taxon>
        <taxon>Nymphalidae</taxon>
        <taxon>Danainae</taxon>
        <taxon>Danaini</taxon>
        <taxon>Danaina</taxon>
        <taxon>Danaus</taxon>
        <taxon>Anosia</taxon>
    </lineage>
</organism>
<dbReference type="AlphaFoldDB" id="A0A8J2QQY2"/>
<reference evidence="2" key="1">
    <citation type="submission" date="2021-09" db="EMBL/GenBank/DDBJ databases">
        <authorList>
            <person name="Martin H S."/>
        </authorList>
    </citation>
    <scope>NUCLEOTIDE SEQUENCE</scope>
</reference>
<accession>A0A8J2QQY2</accession>